<reference evidence="2" key="1">
    <citation type="submission" date="2020-12" db="EMBL/GenBank/DDBJ databases">
        <title>Genomic characterization of non-nitrogen-fixing Frankia strains.</title>
        <authorList>
            <person name="Carlos-Shanley C."/>
            <person name="Guerra T."/>
            <person name="Hahn D."/>
        </authorList>
    </citation>
    <scope>NUCLEOTIDE SEQUENCE</scope>
    <source>
        <strain evidence="2">CN6</strain>
    </source>
</reference>
<dbReference type="PANTHER" id="PTHR30137:SF6">
    <property type="entry name" value="LUCIFERASE-LIKE MONOOXYGENASE"/>
    <property type="match status" value="1"/>
</dbReference>
<dbReference type="SUPFAM" id="SSF51679">
    <property type="entry name" value="Bacterial luciferase-like"/>
    <property type="match status" value="1"/>
</dbReference>
<dbReference type="GO" id="GO:0005829">
    <property type="term" value="C:cytosol"/>
    <property type="evidence" value="ECO:0007669"/>
    <property type="project" value="TreeGrafter"/>
</dbReference>
<dbReference type="Proteomes" id="UP000604475">
    <property type="component" value="Unassembled WGS sequence"/>
</dbReference>
<dbReference type="RefSeq" id="WP_203003217.1">
    <property type="nucleotide sequence ID" value="NZ_JADWYU010000068.1"/>
</dbReference>
<dbReference type="InterPro" id="IPR011251">
    <property type="entry name" value="Luciferase-like_dom"/>
</dbReference>
<accession>A0A937RB87</accession>
<proteinExistence type="predicted"/>
<keyword evidence="3" id="KW-1185">Reference proteome</keyword>
<dbReference type="Gene3D" id="3.20.20.30">
    <property type="entry name" value="Luciferase-like domain"/>
    <property type="match status" value="1"/>
</dbReference>
<protein>
    <submittedName>
        <fullName evidence="2">LLM class flavin-dependent oxidoreductase</fullName>
    </submittedName>
</protein>
<dbReference type="InterPro" id="IPR050766">
    <property type="entry name" value="Bact_Lucif_Oxidored"/>
</dbReference>
<feature type="domain" description="Luciferase-like" evidence="1">
    <location>
        <begin position="1"/>
        <end position="315"/>
    </location>
</feature>
<sequence length="389" mass="42704">MHIGLGLQFANLDRDVSDADVYRSELGLAARAEEVGFDSVWLSEHHFSDYQLTSQQAMVLAWVAGQTQRVKLGTMVTVLPWNDPVRVAEKFSVLDHMSGGRAILGLGRGLGQKEFVGFSVPMGESRRRFKEYSAALLTALETGVMEYDGELYQQPRVEIRPRPLASFKGRTFASAVSPESMEIMAGMGVGLMVIAQKPWPTAIEELKKYRERYFELNGTEAPKPVLVIVAGVSKNQAQIEKIRNVYLQRWARSTVEHYEFDNVGFAKIEGYEYYAGLANNIQKHGIDKFNGFLADLQVWGTPEQVTEKLLEYVKMTDAGGVVVPLCFGGMPAGEAQDCFELFASEVLPELKRHDAGGDIGVTYDAKPAADAVPAADIASAADIAPTAVA</sequence>
<dbReference type="PANTHER" id="PTHR30137">
    <property type="entry name" value="LUCIFERASE-LIKE MONOOXYGENASE"/>
    <property type="match status" value="1"/>
</dbReference>
<evidence type="ECO:0000313" key="2">
    <source>
        <dbReference type="EMBL" id="MBL7628953.1"/>
    </source>
</evidence>
<dbReference type="Pfam" id="PF00296">
    <property type="entry name" value="Bac_luciferase"/>
    <property type="match status" value="1"/>
</dbReference>
<dbReference type="InterPro" id="IPR036661">
    <property type="entry name" value="Luciferase-like_sf"/>
</dbReference>
<gene>
    <name evidence="2" type="ORF">I7412_17675</name>
</gene>
<organism evidence="2 3">
    <name type="scientific">Frankia nepalensis</name>
    <dbReference type="NCBI Taxonomy" id="1836974"/>
    <lineage>
        <taxon>Bacteria</taxon>
        <taxon>Bacillati</taxon>
        <taxon>Actinomycetota</taxon>
        <taxon>Actinomycetes</taxon>
        <taxon>Frankiales</taxon>
        <taxon>Frankiaceae</taxon>
        <taxon>Frankia</taxon>
    </lineage>
</organism>
<dbReference type="AlphaFoldDB" id="A0A937RB87"/>
<name>A0A937RB87_9ACTN</name>
<evidence type="ECO:0000313" key="3">
    <source>
        <dbReference type="Proteomes" id="UP000604475"/>
    </source>
</evidence>
<comment type="caution">
    <text evidence="2">The sequence shown here is derived from an EMBL/GenBank/DDBJ whole genome shotgun (WGS) entry which is preliminary data.</text>
</comment>
<dbReference type="GO" id="GO:0016705">
    <property type="term" value="F:oxidoreductase activity, acting on paired donors, with incorporation or reduction of molecular oxygen"/>
    <property type="evidence" value="ECO:0007669"/>
    <property type="project" value="InterPro"/>
</dbReference>
<dbReference type="EMBL" id="JAEACQ010000198">
    <property type="protein sequence ID" value="MBL7628953.1"/>
    <property type="molecule type" value="Genomic_DNA"/>
</dbReference>
<evidence type="ECO:0000259" key="1">
    <source>
        <dbReference type="Pfam" id="PF00296"/>
    </source>
</evidence>